<dbReference type="Gene3D" id="3.80.10.10">
    <property type="entry name" value="Ribonuclease Inhibitor"/>
    <property type="match status" value="1"/>
</dbReference>
<keyword evidence="3" id="KW-1185">Reference proteome</keyword>
<sequence length="228" mass="26122">MNMYSTYNILNLPLELLCNIFATLSPQDLYQLRQTSRACALLADHPTLWRSTVLSSTSQPWSQLQLRRILSTNAKHIRHLRVYNVRDDSLRYILTACPNLRSLYIHGWSTLSSHSIAGTSILPYLEKITLISSHHASLDAGSVVGLLKRAPGLQELHARCPTALRSQPFTSSLMASKLLIRLQSFEIYSDTHWYDQEKRNLTKACARLSRCKFLYYREDAIKSNEQLI</sequence>
<dbReference type="OrthoDB" id="550575at2759"/>
<feature type="domain" description="F-box" evidence="1">
    <location>
        <begin position="6"/>
        <end position="52"/>
    </location>
</feature>
<evidence type="ECO:0000313" key="3">
    <source>
        <dbReference type="Proteomes" id="UP000654370"/>
    </source>
</evidence>
<dbReference type="EMBL" id="JAEPQZ010000014">
    <property type="protein sequence ID" value="KAG2173580.1"/>
    <property type="molecule type" value="Genomic_DNA"/>
</dbReference>
<dbReference type="InterPro" id="IPR032675">
    <property type="entry name" value="LRR_dom_sf"/>
</dbReference>
<comment type="caution">
    <text evidence="2">The sequence shown here is derived from an EMBL/GenBank/DDBJ whole genome shotgun (WGS) entry which is preliminary data.</text>
</comment>
<dbReference type="SUPFAM" id="SSF52047">
    <property type="entry name" value="RNI-like"/>
    <property type="match status" value="1"/>
</dbReference>
<dbReference type="AlphaFoldDB" id="A0A8H7PGT3"/>
<organism evidence="2 3">
    <name type="scientific">Mortierella isabellina</name>
    <name type="common">Filamentous fungus</name>
    <name type="synonym">Umbelopsis isabellina</name>
    <dbReference type="NCBI Taxonomy" id="91625"/>
    <lineage>
        <taxon>Eukaryota</taxon>
        <taxon>Fungi</taxon>
        <taxon>Fungi incertae sedis</taxon>
        <taxon>Mucoromycota</taxon>
        <taxon>Mucoromycotina</taxon>
        <taxon>Umbelopsidomycetes</taxon>
        <taxon>Umbelopsidales</taxon>
        <taxon>Umbelopsidaceae</taxon>
        <taxon>Umbelopsis</taxon>
    </lineage>
</organism>
<evidence type="ECO:0000259" key="1">
    <source>
        <dbReference type="PROSITE" id="PS50181"/>
    </source>
</evidence>
<accession>A0A8H7PGT3</accession>
<dbReference type="Gene3D" id="1.20.1280.50">
    <property type="match status" value="1"/>
</dbReference>
<evidence type="ECO:0000313" key="2">
    <source>
        <dbReference type="EMBL" id="KAG2173580.1"/>
    </source>
</evidence>
<gene>
    <name evidence="2" type="ORF">INT43_004998</name>
</gene>
<dbReference type="Proteomes" id="UP000654370">
    <property type="component" value="Unassembled WGS sequence"/>
</dbReference>
<dbReference type="SMART" id="SM00256">
    <property type="entry name" value="FBOX"/>
    <property type="match status" value="1"/>
</dbReference>
<dbReference type="PROSITE" id="PS50181">
    <property type="entry name" value="FBOX"/>
    <property type="match status" value="1"/>
</dbReference>
<dbReference type="Pfam" id="PF12937">
    <property type="entry name" value="F-box-like"/>
    <property type="match status" value="1"/>
</dbReference>
<dbReference type="InterPro" id="IPR036047">
    <property type="entry name" value="F-box-like_dom_sf"/>
</dbReference>
<dbReference type="InterPro" id="IPR001810">
    <property type="entry name" value="F-box_dom"/>
</dbReference>
<name>A0A8H7PGT3_MORIS</name>
<proteinExistence type="predicted"/>
<protein>
    <recommendedName>
        <fullName evidence="1">F-box domain-containing protein</fullName>
    </recommendedName>
</protein>
<reference evidence="2" key="1">
    <citation type="submission" date="2020-12" db="EMBL/GenBank/DDBJ databases">
        <title>Metabolic potential, ecology and presence of endohyphal bacteria is reflected in genomic diversity of Mucoromycotina.</title>
        <authorList>
            <person name="Muszewska A."/>
            <person name="Okrasinska A."/>
            <person name="Steczkiewicz K."/>
            <person name="Drgas O."/>
            <person name="Orlowska M."/>
            <person name="Perlinska-Lenart U."/>
            <person name="Aleksandrzak-Piekarczyk T."/>
            <person name="Szatraj K."/>
            <person name="Zielenkiewicz U."/>
            <person name="Pilsyk S."/>
            <person name="Malc E."/>
            <person name="Mieczkowski P."/>
            <person name="Kruszewska J.S."/>
            <person name="Biernat P."/>
            <person name="Pawlowska J."/>
        </authorList>
    </citation>
    <scope>NUCLEOTIDE SEQUENCE</scope>
    <source>
        <strain evidence="2">WA0000067209</strain>
    </source>
</reference>
<dbReference type="SUPFAM" id="SSF81383">
    <property type="entry name" value="F-box domain"/>
    <property type="match status" value="1"/>
</dbReference>